<feature type="domain" description="Integrase catalytic" evidence="3">
    <location>
        <begin position="263"/>
        <end position="420"/>
    </location>
</feature>
<dbReference type="OrthoDB" id="6625139at2759"/>
<dbReference type="Pfam" id="PF17921">
    <property type="entry name" value="Integrase_H2C2"/>
    <property type="match status" value="1"/>
</dbReference>
<sequence length="608" mass="69830">MNGVTSVTVEVDDVAEMVELWVVEDLAQSYDLLIGRTFTDRENVTFIKTKNEVIFGYDYIFKFDDEVFRKMKSARVKVNSDQLLKANEVTIVTASVNEEPVEVLMVNYSATDTKLYKDQEIGGVQAAALENKEEHGRSPEVITEDLVQYGPKITHKQRAVEQTNLIKPFVLKNNMLYKVCRNKEGAEKELWVVPNCMRKSIIVKYHDLAGHGAVDRTVTKVQENYYFPKMRRYVRYHITCCPECLLHKIPRGKRPRELHPITPGKRPFQILNVDHVGPFIPSSRGNCHVLVMIDNLTKFVKLYAVENTSTKFLLKYIKSFVLDYGIPQRIISDRGTCFTSKAFNEYCVSNGIIHSLISVRHPQANGQVERTNATLVPMIQASMNTDKTWDTELQRVESQLNNSVNKTIGDTPFHALFGYYANSNDGALARLVDNDQTWINSVSLQSRIRDSIIKEHELWKIKYNAKHTNVTYSIGEIVYLKRPPEYTGQPTKLQPKYRGPLIITQTLPGDTYRLQELLQHSGHQYRTTAHVSDLKSYHLPIDKDDDQDEALEDQEQENEQDEEGEHQTEQPEDVIVGNTPTEQVQAVKALRPQRLARKPTYLVDYDFK</sequence>
<comment type="caution">
    <text evidence="4">The sequence shown here is derived from an EMBL/GenBank/DDBJ whole genome shotgun (WGS) entry which is preliminary data.</text>
</comment>
<dbReference type="GO" id="GO:0015074">
    <property type="term" value="P:DNA integration"/>
    <property type="evidence" value="ECO:0007669"/>
    <property type="project" value="InterPro"/>
</dbReference>
<dbReference type="EC" id="2.7.7.49" evidence="1"/>
<evidence type="ECO:0000256" key="1">
    <source>
        <dbReference type="ARBA" id="ARBA00012493"/>
    </source>
</evidence>
<dbReference type="InterPro" id="IPR012337">
    <property type="entry name" value="RNaseH-like_sf"/>
</dbReference>
<feature type="region of interest" description="Disordered" evidence="2">
    <location>
        <begin position="548"/>
        <end position="580"/>
    </location>
</feature>
<reference evidence="4 5" key="1">
    <citation type="submission" date="2019-08" db="EMBL/GenBank/DDBJ databases">
        <title>The genome of the soybean aphid Biotype 1, its phylome, world population structure and adaptation to the North American continent.</title>
        <authorList>
            <person name="Giordano R."/>
            <person name="Donthu R.K."/>
            <person name="Hernandez A.G."/>
            <person name="Wright C.L."/>
            <person name="Zimin A.V."/>
        </authorList>
    </citation>
    <scope>NUCLEOTIDE SEQUENCE [LARGE SCALE GENOMIC DNA]</scope>
    <source>
        <tissue evidence="4">Whole aphids</tissue>
    </source>
</reference>
<dbReference type="PANTHER" id="PTHR37984">
    <property type="entry name" value="PROTEIN CBG26694"/>
    <property type="match status" value="1"/>
</dbReference>
<organism evidence="4 5">
    <name type="scientific">Aphis glycines</name>
    <name type="common">Soybean aphid</name>
    <dbReference type="NCBI Taxonomy" id="307491"/>
    <lineage>
        <taxon>Eukaryota</taxon>
        <taxon>Metazoa</taxon>
        <taxon>Ecdysozoa</taxon>
        <taxon>Arthropoda</taxon>
        <taxon>Hexapoda</taxon>
        <taxon>Insecta</taxon>
        <taxon>Pterygota</taxon>
        <taxon>Neoptera</taxon>
        <taxon>Paraneoptera</taxon>
        <taxon>Hemiptera</taxon>
        <taxon>Sternorrhyncha</taxon>
        <taxon>Aphidomorpha</taxon>
        <taxon>Aphidoidea</taxon>
        <taxon>Aphididae</taxon>
        <taxon>Aphidini</taxon>
        <taxon>Aphis</taxon>
        <taxon>Aphis</taxon>
    </lineage>
</organism>
<dbReference type="PROSITE" id="PS50994">
    <property type="entry name" value="INTEGRASE"/>
    <property type="match status" value="1"/>
</dbReference>
<dbReference type="InterPro" id="IPR036397">
    <property type="entry name" value="RNaseH_sf"/>
</dbReference>
<dbReference type="InterPro" id="IPR041588">
    <property type="entry name" value="Integrase_H2C2"/>
</dbReference>
<dbReference type="Gene3D" id="1.10.340.70">
    <property type="match status" value="1"/>
</dbReference>
<evidence type="ECO:0000313" key="4">
    <source>
        <dbReference type="EMBL" id="KAE9528895.1"/>
    </source>
</evidence>
<dbReference type="FunFam" id="1.10.340.70:FF:000001">
    <property type="entry name" value="Retrovirus-related Pol polyprotein from transposon gypsy-like Protein"/>
    <property type="match status" value="1"/>
</dbReference>
<dbReference type="InterPro" id="IPR001584">
    <property type="entry name" value="Integrase_cat-core"/>
</dbReference>
<proteinExistence type="predicted"/>
<protein>
    <recommendedName>
        <fullName evidence="1">RNA-directed DNA polymerase</fullName>
        <ecNumber evidence="1">2.7.7.49</ecNumber>
    </recommendedName>
</protein>
<keyword evidence="5" id="KW-1185">Reference proteome</keyword>
<dbReference type="Pfam" id="PF00665">
    <property type="entry name" value="rve"/>
    <property type="match status" value="1"/>
</dbReference>
<dbReference type="GO" id="GO:0003964">
    <property type="term" value="F:RNA-directed DNA polymerase activity"/>
    <property type="evidence" value="ECO:0007669"/>
    <property type="project" value="UniProtKB-EC"/>
</dbReference>
<evidence type="ECO:0000313" key="5">
    <source>
        <dbReference type="Proteomes" id="UP000475862"/>
    </source>
</evidence>
<name>A0A6G0TAT0_APHGL</name>
<dbReference type="GO" id="GO:0003676">
    <property type="term" value="F:nucleic acid binding"/>
    <property type="evidence" value="ECO:0007669"/>
    <property type="project" value="InterPro"/>
</dbReference>
<accession>A0A6G0TAT0</accession>
<dbReference type="Gene3D" id="3.30.420.10">
    <property type="entry name" value="Ribonuclease H-like superfamily/Ribonuclease H"/>
    <property type="match status" value="1"/>
</dbReference>
<gene>
    <name evidence="4" type="ORF">AGLY_012470</name>
</gene>
<dbReference type="SUPFAM" id="SSF53098">
    <property type="entry name" value="Ribonuclease H-like"/>
    <property type="match status" value="1"/>
</dbReference>
<dbReference type="EMBL" id="VYZN01000048">
    <property type="protein sequence ID" value="KAE9528895.1"/>
    <property type="molecule type" value="Genomic_DNA"/>
</dbReference>
<feature type="compositionally biased region" description="Acidic residues" evidence="2">
    <location>
        <begin position="548"/>
        <end position="564"/>
    </location>
</feature>
<evidence type="ECO:0000259" key="3">
    <source>
        <dbReference type="PROSITE" id="PS50994"/>
    </source>
</evidence>
<dbReference type="PANTHER" id="PTHR37984:SF5">
    <property type="entry name" value="PROTEIN NYNRIN-LIKE"/>
    <property type="match status" value="1"/>
</dbReference>
<dbReference type="AlphaFoldDB" id="A0A6G0TAT0"/>
<evidence type="ECO:0000256" key="2">
    <source>
        <dbReference type="SAM" id="MobiDB-lite"/>
    </source>
</evidence>
<dbReference type="InterPro" id="IPR050951">
    <property type="entry name" value="Retrovirus_Pol_polyprotein"/>
</dbReference>
<dbReference type="Proteomes" id="UP000475862">
    <property type="component" value="Unassembled WGS sequence"/>
</dbReference>